<dbReference type="AlphaFoldDB" id="A0AAE1I1D8"/>
<dbReference type="SUPFAM" id="SSF54001">
    <property type="entry name" value="Cysteine proteinases"/>
    <property type="match status" value="1"/>
</dbReference>
<evidence type="ECO:0000259" key="6">
    <source>
        <dbReference type="Pfam" id="PF02902"/>
    </source>
</evidence>
<reference evidence="7" key="1">
    <citation type="submission" date="2021-07" db="EMBL/GenBank/DDBJ databases">
        <authorList>
            <person name="Catto M.A."/>
            <person name="Jacobson A."/>
            <person name="Kennedy G."/>
            <person name="Labadie P."/>
            <person name="Hunt B.G."/>
            <person name="Srinivasan R."/>
        </authorList>
    </citation>
    <scope>NUCLEOTIDE SEQUENCE</scope>
    <source>
        <strain evidence="7">PL_HMW_Pooled</strain>
        <tissue evidence="7">Head</tissue>
    </source>
</reference>
<evidence type="ECO:0000256" key="5">
    <source>
        <dbReference type="SAM" id="Phobius"/>
    </source>
</evidence>
<keyword evidence="5" id="KW-1133">Transmembrane helix</keyword>
<protein>
    <submittedName>
        <fullName evidence="7">Polyprotein of EF-Ts, chloroplastic</fullName>
    </submittedName>
</protein>
<evidence type="ECO:0000256" key="1">
    <source>
        <dbReference type="ARBA" id="ARBA00005234"/>
    </source>
</evidence>
<feature type="region of interest" description="Disordered" evidence="4">
    <location>
        <begin position="46"/>
        <end position="100"/>
    </location>
</feature>
<comment type="similarity">
    <text evidence="1">Belongs to the peptidase C48 family.</text>
</comment>
<feature type="compositionally biased region" description="Polar residues" evidence="4">
    <location>
        <begin position="55"/>
        <end position="64"/>
    </location>
</feature>
<evidence type="ECO:0000313" key="7">
    <source>
        <dbReference type="EMBL" id="KAK3931742.1"/>
    </source>
</evidence>
<dbReference type="EMBL" id="JAHWGI010001430">
    <property type="protein sequence ID" value="KAK3931742.1"/>
    <property type="molecule type" value="Genomic_DNA"/>
</dbReference>
<keyword evidence="3" id="KW-0378">Hydrolase</keyword>
<evidence type="ECO:0000256" key="3">
    <source>
        <dbReference type="ARBA" id="ARBA00022801"/>
    </source>
</evidence>
<dbReference type="Gene3D" id="3.40.395.10">
    <property type="entry name" value="Adenoviral Proteinase, Chain A"/>
    <property type="match status" value="1"/>
</dbReference>
<proteinExistence type="inferred from homology"/>
<feature type="compositionally biased region" description="Basic and acidic residues" evidence="4">
    <location>
        <begin position="65"/>
        <end position="78"/>
    </location>
</feature>
<keyword evidence="8" id="KW-1185">Reference proteome</keyword>
<dbReference type="Proteomes" id="UP001219518">
    <property type="component" value="Unassembled WGS sequence"/>
</dbReference>
<dbReference type="InterPro" id="IPR003653">
    <property type="entry name" value="Peptidase_C48_C"/>
</dbReference>
<feature type="domain" description="Ubiquitin-like protease family profile" evidence="6">
    <location>
        <begin position="208"/>
        <end position="244"/>
    </location>
</feature>
<dbReference type="GO" id="GO:0006508">
    <property type="term" value="P:proteolysis"/>
    <property type="evidence" value="ECO:0007669"/>
    <property type="project" value="UniProtKB-KW"/>
</dbReference>
<keyword evidence="5" id="KW-0812">Transmembrane</keyword>
<feature type="transmembrane region" description="Helical" evidence="5">
    <location>
        <begin position="260"/>
        <end position="285"/>
    </location>
</feature>
<dbReference type="GO" id="GO:0008234">
    <property type="term" value="F:cysteine-type peptidase activity"/>
    <property type="evidence" value="ECO:0007669"/>
    <property type="project" value="InterPro"/>
</dbReference>
<evidence type="ECO:0000256" key="4">
    <source>
        <dbReference type="SAM" id="MobiDB-lite"/>
    </source>
</evidence>
<reference evidence="7" key="2">
    <citation type="journal article" date="2023" name="BMC Genomics">
        <title>Pest status, molecular evolution, and epigenetic factors derived from the genome assembly of Frankliniella fusca, a thysanopteran phytovirus vector.</title>
        <authorList>
            <person name="Catto M.A."/>
            <person name="Labadie P.E."/>
            <person name="Jacobson A.L."/>
            <person name="Kennedy G.G."/>
            <person name="Srinivasan R."/>
            <person name="Hunt B.G."/>
        </authorList>
    </citation>
    <scope>NUCLEOTIDE SEQUENCE</scope>
    <source>
        <strain evidence="7">PL_HMW_Pooled</strain>
    </source>
</reference>
<gene>
    <name evidence="7" type="ORF">KUF71_008961</name>
</gene>
<dbReference type="Pfam" id="PF02902">
    <property type="entry name" value="Peptidase_C48"/>
    <property type="match status" value="1"/>
</dbReference>
<name>A0AAE1I1D8_9NEOP</name>
<evidence type="ECO:0000313" key="8">
    <source>
        <dbReference type="Proteomes" id="UP001219518"/>
    </source>
</evidence>
<sequence>MLVTVPDPEDDYSHDDENGSVSNTNKLTAVSFPTASDVPEDVILVTVPDPEDVTDSAQKASSISDKADTEKTPRHEPGQTDNTKLSVNGIPSGVDTPEHKVKQDNIPNAYVKGISWWQELSEFPPILKNQKFRIGKQTIWASSFDSLQPKTFLNDKIFDRFCKEVNAEKNEPFAQIFMLSCQDTEAVVEFHFTEVLHRVTASRACFNDLWIVPIHIDRNHWMLFVVLIAKKTILVLDPLRRKPGPQNKCMTSHLKVRLHFNIFLNCSSGYYCLMKLVSIFLYFLITRY</sequence>
<dbReference type="InterPro" id="IPR038765">
    <property type="entry name" value="Papain-like_cys_pep_sf"/>
</dbReference>
<organism evidence="7 8">
    <name type="scientific">Frankliniella fusca</name>
    <dbReference type="NCBI Taxonomy" id="407009"/>
    <lineage>
        <taxon>Eukaryota</taxon>
        <taxon>Metazoa</taxon>
        <taxon>Ecdysozoa</taxon>
        <taxon>Arthropoda</taxon>
        <taxon>Hexapoda</taxon>
        <taxon>Insecta</taxon>
        <taxon>Pterygota</taxon>
        <taxon>Neoptera</taxon>
        <taxon>Paraneoptera</taxon>
        <taxon>Thysanoptera</taxon>
        <taxon>Terebrantia</taxon>
        <taxon>Thripoidea</taxon>
        <taxon>Thripidae</taxon>
        <taxon>Frankliniella</taxon>
    </lineage>
</organism>
<keyword evidence="2" id="KW-0645">Protease</keyword>
<keyword evidence="5" id="KW-0472">Membrane</keyword>
<evidence type="ECO:0000256" key="2">
    <source>
        <dbReference type="ARBA" id="ARBA00022670"/>
    </source>
</evidence>
<comment type="caution">
    <text evidence="7">The sequence shown here is derived from an EMBL/GenBank/DDBJ whole genome shotgun (WGS) entry which is preliminary data.</text>
</comment>
<feature type="region of interest" description="Disordered" evidence="4">
    <location>
        <begin position="1"/>
        <end position="26"/>
    </location>
</feature>
<accession>A0AAE1I1D8</accession>